<evidence type="ECO:0000313" key="4">
    <source>
        <dbReference type="Proteomes" id="UP001254658"/>
    </source>
</evidence>
<dbReference type="GO" id="GO:0008374">
    <property type="term" value="F:O-acyltransferase activity"/>
    <property type="evidence" value="ECO:0007669"/>
    <property type="project" value="TreeGrafter"/>
</dbReference>
<accession>A0AAX4ADD0</accession>
<dbReference type="PANTHER" id="PTHR23416:SF23">
    <property type="entry name" value="ACETYLTRANSFERASE C18B11.09C-RELATED"/>
    <property type="match status" value="1"/>
</dbReference>
<comment type="similarity">
    <text evidence="1">Belongs to the transferase hexapeptide repeat family.</text>
</comment>
<dbReference type="Gene3D" id="2.160.10.10">
    <property type="entry name" value="Hexapeptide repeat proteins"/>
    <property type="match status" value="1"/>
</dbReference>
<evidence type="ECO:0000256" key="1">
    <source>
        <dbReference type="ARBA" id="ARBA00007274"/>
    </source>
</evidence>
<dbReference type="EMBL" id="CP133787">
    <property type="protein sequence ID" value="WMX69873.1"/>
    <property type="molecule type" value="Genomic_DNA"/>
</dbReference>
<protein>
    <submittedName>
        <fullName evidence="3">Sugar O-acetyltransferase</fullName>
        <ecNumber evidence="3">2.3.1.-</ecNumber>
    </submittedName>
</protein>
<reference evidence="3" key="2">
    <citation type="submission" date="2023-09" db="EMBL/GenBank/DDBJ databases">
        <authorList>
            <person name="Kim T.W."/>
        </authorList>
    </citation>
    <scope>NUCLEOTIDE SEQUENCE</scope>
    <source>
        <strain evidence="3">KCKM 0438</strain>
    </source>
</reference>
<organism evidence="3 4">
    <name type="scientific">Lactococcus lactis subsp. cremoris</name>
    <name type="common">Streptococcus cremoris</name>
    <dbReference type="NCBI Taxonomy" id="1359"/>
    <lineage>
        <taxon>Bacteria</taxon>
        <taxon>Bacillati</taxon>
        <taxon>Bacillota</taxon>
        <taxon>Bacilli</taxon>
        <taxon>Lactobacillales</taxon>
        <taxon>Streptococcaceae</taxon>
        <taxon>Lactococcus</taxon>
    </lineage>
</organism>
<keyword evidence="3" id="KW-0012">Acyltransferase</keyword>
<dbReference type="InterPro" id="IPR001451">
    <property type="entry name" value="Hexapep"/>
</dbReference>
<evidence type="ECO:0000313" key="3">
    <source>
        <dbReference type="EMBL" id="WMX69873.1"/>
    </source>
</evidence>
<dbReference type="PANTHER" id="PTHR23416">
    <property type="entry name" value="SIALIC ACID SYNTHASE-RELATED"/>
    <property type="match status" value="1"/>
</dbReference>
<sequence length="200" mass="22060">MNKELTAEEISLLGQLSIFDKVKNGDWYQFSKEKQLQEIVKRSSQKISEINDKAKENFDEARKLLTEFLPNLSASTEIYFPITSLEYPEYFSIGTDSFVNSGLQVISAGKITIGKHCFIGANCQLFTANHHSTDKLLRRAGWQYDAPITIGDDCWLGGSVIILPGVTLGDDVVVGAGSVVTKSFPSHSMIAGNPARLLKK</sequence>
<name>A0AAX4ADD0_LACLC</name>
<keyword evidence="2 3" id="KW-0808">Transferase</keyword>
<dbReference type="InterPro" id="IPR051159">
    <property type="entry name" value="Hexapeptide_acetyltransf"/>
</dbReference>
<dbReference type="CDD" id="cd03357">
    <property type="entry name" value="LbH_MAT_GAT"/>
    <property type="match status" value="1"/>
</dbReference>
<dbReference type="AlphaFoldDB" id="A0AAX4ADD0"/>
<dbReference type="InterPro" id="IPR011004">
    <property type="entry name" value="Trimer_LpxA-like_sf"/>
</dbReference>
<dbReference type="Pfam" id="PF14602">
    <property type="entry name" value="Hexapep_2"/>
    <property type="match status" value="2"/>
</dbReference>
<dbReference type="RefSeq" id="WP_043735155.1">
    <property type="nucleotide sequence ID" value="NZ_CP070856.1"/>
</dbReference>
<dbReference type="EC" id="2.3.1.-" evidence="3"/>
<dbReference type="Proteomes" id="UP001254658">
    <property type="component" value="Chromosome"/>
</dbReference>
<gene>
    <name evidence="3" type="ORF">RF668_08200</name>
</gene>
<dbReference type="SUPFAM" id="SSF51161">
    <property type="entry name" value="Trimeric LpxA-like enzymes"/>
    <property type="match status" value="1"/>
</dbReference>
<reference evidence="3" key="1">
    <citation type="journal article" date="2022" name="Microbiol. Spectr.">
        <title>Optimizing Conditions in the Acid Tolerance Test for Potential Probiotics Using Response Surface Methodology.</title>
        <authorList>
            <person name="Ko H.I."/>
            <person name="Jeong C.H."/>
            <person name="Hong S.W."/>
            <person name="Eun J.B."/>
            <person name="Kim T.W."/>
        </authorList>
    </citation>
    <scope>NUCLEOTIDE SEQUENCE</scope>
    <source>
        <strain evidence="3">KCKM 0438</strain>
    </source>
</reference>
<evidence type="ECO:0000256" key="2">
    <source>
        <dbReference type="ARBA" id="ARBA00022679"/>
    </source>
</evidence>
<proteinExistence type="inferred from homology"/>